<keyword evidence="2" id="KW-0677">Repeat</keyword>
<protein>
    <submittedName>
        <fullName evidence="8">DnaJ domain containing protein</fullName>
    </submittedName>
    <submittedName>
        <fullName evidence="7">DnaJ protein</fullName>
    </submittedName>
</protein>
<dbReference type="Pfam" id="PF00226">
    <property type="entry name" value="DnaJ"/>
    <property type="match status" value="1"/>
</dbReference>
<dbReference type="Proteomes" id="UP000693970">
    <property type="component" value="Unassembled WGS sequence"/>
</dbReference>
<feature type="compositionally biased region" description="Basic residues" evidence="5">
    <location>
        <begin position="115"/>
        <end position="130"/>
    </location>
</feature>
<feature type="compositionally biased region" description="Basic residues" evidence="5">
    <location>
        <begin position="469"/>
        <end position="480"/>
    </location>
</feature>
<evidence type="ECO:0000313" key="9">
    <source>
        <dbReference type="Proteomes" id="UP000693970"/>
    </source>
</evidence>
<evidence type="ECO:0000256" key="1">
    <source>
        <dbReference type="ARBA" id="ARBA00022723"/>
    </source>
</evidence>
<evidence type="ECO:0000256" key="3">
    <source>
        <dbReference type="ARBA" id="ARBA00022771"/>
    </source>
</evidence>
<dbReference type="CDD" id="cd10747">
    <property type="entry name" value="DnaJ_C"/>
    <property type="match status" value="1"/>
</dbReference>
<dbReference type="OrthoDB" id="550424at2759"/>
<keyword evidence="3" id="KW-0863">Zinc-finger</keyword>
<dbReference type="SMART" id="SM00271">
    <property type="entry name" value="DnaJ"/>
    <property type="match status" value="1"/>
</dbReference>
<dbReference type="FunFam" id="2.60.260.20:FF:000003">
    <property type="entry name" value="DnaJ subfamily A member 2"/>
    <property type="match status" value="1"/>
</dbReference>
<dbReference type="PANTHER" id="PTHR43888">
    <property type="entry name" value="DNAJ-LIKE-2, ISOFORM A-RELATED"/>
    <property type="match status" value="1"/>
</dbReference>
<sequence length="580" mass="64069">MKTLRTKSKLVAIVACASSSDAARGNASSNYAPPDGGTPTSNFKAQLAVTRKGQQMNPFSICESKVVPVDSSSSIPVKCRIPWMVTRGGGTDPPNNSENINETGSPLDKSEKVPQNKKKKKKKASPRKRQTSTTEESSDTDANSTASSSSNNVVVEEILKQEDFYSILGVPKTASDRDITKAYRRRCVQTHPDKTGGDRRAFDRVAEAYDVLSDEQKRHLYDRFGKAGVGQDGLGGAAGGTYQDVFRSMFQQASQQRQKQQRRNASLRYQLQVTLEDMYFGRTQSVMVNPPNTFHPQRHSGRRNQKKVDVHIPKGSINGQSIVLSGEVDFNDDMTPGDLIFVLTQAAHPTFTRKGHDLAMELSIGLEEALCGLQRPILHLSGKELWVESARTAKGSPLIIQTGDVQVLKGWGMPKQNSSSEFGDLYVQYRVEMPKGKNGDVLSESEMQELSHLLTKLQGTNKLLSQRGKQTKPRTRKESKKSRDEVDEEEEQENQQESTNEIHTLLDAKPSDFGTASGKVTWEDEEDFHGHDSGESFHPFSSAASSFFGGTSGDARSSYFFGNFGTPQHDEDGNVQCQQM</sequence>
<feature type="region of interest" description="Disordered" evidence="5">
    <location>
        <begin position="85"/>
        <end position="150"/>
    </location>
</feature>
<feature type="compositionally biased region" description="Polar residues" evidence="5">
    <location>
        <begin position="93"/>
        <end position="104"/>
    </location>
</feature>
<dbReference type="InterPro" id="IPR018253">
    <property type="entry name" value="DnaJ_domain_CS"/>
</dbReference>
<evidence type="ECO:0000259" key="6">
    <source>
        <dbReference type="PROSITE" id="PS50076"/>
    </source>
</evidence>
<evidence type="ECO:0000256" key="2">
    <source>
        <dbReference type="ARBA" id="ARBA00022737"/>
    </source>
</evidence>
<feature type="region of interest" description="Disordered" evidence="5">
    <location>
        <begin position="461"/>
        <end position="548"/>
    </location>
</feature>
<dbReference type="PROSITE" id="PS00636">
    <property type="entry name" value="DNAJ_1"/>
    <property type="match status" value="1"/>
</dbReference>
<accession>A0A9K3K7N6</accession>
<dbReference type="GO" id="GO:0008270">
    <property type="term" value="F:zinc ion binding"/>
    <property type="evidence" value="ECO:0007669"/>
    <property type="project" value="UniProtKB-KW"/>
</dbReference>
<reference evidence="7" key="1">
    <citation type="journal article" date="2021" name="Sci. Rep.">
        <title>Diploid genomic architecture of Nitzschia inconspicua, an elite biomass production diatom.</title>
        <authorList>
            <person name="Oliver A."/>
            <person name="Podell S."/>
            <person name="Pinowska A."/>
            <person name="Traller J.C."/>
            <person name="Smith S.R."/>
            <person name="McClure R."/>
            <person name="Beliaev A."/>
            <person name="Bohutskyi P."/>
            <person name="Hill E.A."/>
            <person name="Rabines A."/>
            <person name="Zheng H."/>
            <person name="Allen L.Z."/>
            <person name="Kuo A."/>
            <person name="Grigoriev I.V."/>
            <person name="Allen A.E."/>
            <person name="Hazlebeck D."/>
            <person name="Allen E.E."/>
        </authorList>
    </citation>
    <scope>NUCLEOTIDE SEQUENCE</scope>
    <source>
        <strain evidence="7">Hildebrandi</strain>
    </source>
</reference>
<comment type="caution">
    <text evidence="7">The sequence shown here is derived from an EMBL/GenBank/DDBJ whole genome shotgun (WGS) entry which is preliminary data.</text>
</comment>
<feature type="compositionally biased region" description="Low complexity" evidence="5">
    <location>
        <begin position="131"/>
        <end position="150"/>
    </location>
</feature>
<dbReference type="GO" id="GO:0030544">
    <property type="term" value="F:Hsp70 protein binding"/>
    <property type="evidence" value="ECO:0007669"/>
    <property type="project" value="InterPro"/>
</dbReference>
<evidence type="ECO:0000313" key="7">
    <source>
        <dbReference type="EMBL" id="KAG7338450.1"/>
    </source>
</evidence>
<organism evidence="7 9">
    <name type="scientific">Nitzschia inconspicua</name>
    <dbReference type="NCBI Taxonomy" id="303405"/>
    <lineage>
        <taxon>Eukaryota</taxon>
        <taxon>Sar</taxon>
        <taxon>Stramenopiles</taxon>
        <taxon>Ochrophyta</taxon>
        <taxon>Bacillariophyta</taxon>
        <taxon>Bacillariophyceae</taxon>
        <taxon>Bacillariophycidae</taxon>
        <taxon>Bacillariales</taxon>
        <taxon>Bacillariaceae</taxon>
        <taxon>Nitzschia</taxon>
    </lineage>
</organism>
<keyword evidence="9" id="KW-1185">Reference proteome</keyword>
<evidence type="ECO:0000256" key="5">
    <source>
        <dbReference type="SAM" id="MobiDB-lite"/>
    </source>
</evidence>
<feature type="domain" description="J" evidence="6">
    <location>
        <begin position="163"/>
        <end position="225"/>
    </location>
</feature>
<name>A0A9K3K7N6_9STRA</name>
<gene>
    <name evidence="8" type="ORF">IV203_010115</name>
    <name evidence="7" type="ORF">IV203_011005</name>
</gene>
<evidence type="ECO:0000313" key="8">
    <source>
        <dbReference type="EMBL" id="KAG7350755.1"/>
    </source>
</evidence>
<reference evidence="7" key="2">
    <citation type="submission" date="2021-04" db="EMBL/GenBank/DDBJ databases">
        <authorList>
            <person name="Podell S."/>
        </authorList>
    </citation>
    <scope>NUCLEOTIDE SEQUENCE</scope>
    <source>
        <strain evidence="7">Hildebrandi</strain>
    </source>
</reference>
<proteinExistence type="predicted"/>
<feature type="compositionally biased region" description="Acidic residues" evidence="5">
    <location>
        <begin position="485"/>
        <end position="494"/>
    </location>
</feature>
<keyword evidence="4" id="KW-0862">Zinc</keyword>
<keyword evidence="1" id="KW-0479">Metal-binding</keyword>
<dbReference type="EMBL" id="JAGRRH010000018">
    <property type="protein sequence ID" value="KAG7350755.1"/>
    <property type="molecule type" value="Genomic_DNA"/>
</dbReference>
<dbReference type="InterPro" id="IPR044713">
    <property type="entry name" value="DNJA1/2-like"/>
</dbReference>
<dbReference type="CDD" id="cd06257">
    <property type="entry name" value="DnaJ"/>
    <property type="match status" value="1"/>
</dbReference>
<dbReference type="Pfam" id="PF01556">
    <property type="entry name" value="DnaJ_C"/>
    <property type="match status" value="1"/>
</dbReference>
<dbReference type="PROSITE" id="PS50076">
    <property type="entry name" value="DNAJ_2"/>
    <property type="match status" value="1"/>
</dbReference>
<evidence type="ECO:0000256" key="4">
    <source>
        <dbReference type="ARBA" id="ARBA00022833"/>
    </source>
</evidence>
<dbReference type="EMBL" id="JAGRRH010000056">
    <property type="protein sequence ID" value="KAG7338450.1"/>
    <property type="molecule type" value="Genomic_DNA"/>
</dbReference>
<dbReference type="InterPro" id="IPR002939">
    <property type="entry name" value="DnaJ_C"/>
</dbReference>
<dbReference type="InterPro" id="IPR001623">
    <property type="entry name" value="DnaJ_domain"/>
</dbReference>
<dbReference type="AlphaFoldDB" id="A0A9K3K7N6"/>
<dbReference type="GO" id="GO:0006457">
    <property type="term" value="P:protein folding"/>
    <property type="evidence" value="ECO:0007669"/>
    <property type="project" value="InterPro"/>
</dbReference>